<proteinExistence type="predicted"/>
<dbReference type="OrthoDB" id="2381628at2"/>
<gene>
    <name evidence="1" type="ORF">M5X16_17900</name>
    <name evidence="2" type="ORF">PC41400_13445</name>
</gene>
<dbReference type="EMBL" id="CP026520">
    <property type="protein sequence ID" value="QAV18627.1"/>
    <property type="molecule type" value="Genomic_DNA"/>
</dbReference>
<dbReference type="RefSeq" id="WP_042228005.1">
    <property type="nucleotide sequence ID" value="NZ_CP026520.1"/>
</dbReference>
<evidence type="ECO:0000313" key="1">
    <source>
        <dbReference type="EMBL" id="MCY9597640.1"/>
    </source>
</evidence>
<protein>
    <submittedName>
        <fullName evidence="2">Uncharacterized protein</fullName>
    </submittedName>
</protein>
<sequence length="129" mass="14155">MNPDFISIQMTDGELKYSHKKSGLGLTVTTKELIVQKPHVNYYIPLQAILSIVPFEAKGRTLTFSSRNGGGSELTSMSAGLPHYRLSVSGLRLHNRSGIFTMGAVEFIVPLRDELLLTVSRLSGLHAVE</sequence>
<reference evidence="2 3" key="1">
    <citation type="submission" date="2018-01" db="EMBL/GenBank/DDBJ databases">
        <title>The whole genome sequencing and assembly of Paenibacillus chitinolyticus KCCM 41400 strain.</title>
        <authorList>
            <person name="Kim J.-Y."/>
            <person name="Park M.-K."/>
            <person name="Lee Y.-J."/>
            <person name="Yi H."/>
            <person name="Bahn Y.-S."/>
            <person name="Kim J.F."/>
            <person name="Lee D.-W."/>
        </authorList>
    </citation>
    <scope>NUCLEOTIDE SEQUENCE [LARGE SCALE GENOMIC DNA]</scope>
    <source>
        <strain evidence="2 3">KCCM 41400</strain>
    </source>
</reference>
<name>A0A410WWH4_9BACL</name>
<evidence type="ECO:0000313" key="3">
    <source>
        <dbReference type="Proteomes" id="UP000288943"/>
    </source>
</evidence>
<dbReference type="GeneID" id="95375818"/>
<evidence type="ECO:0000313" key="2">
    <source>
        <dbReference type="EMBL" id="QAV18627.1"/>
    </source>
</evidence>
<keyword evidence="4" id="KW-1185">Reference proteome</keyword>
<organism evidence="2 3">
    <name type="scientific">Paenibacillus chitinolyticus</name>
    <dbReference type="NCBI Taxonomy" id="79263"/>
    <lineage>
        <taxon>Bacteria</taxon>
        <taxon>Bacillati</taxon>
        <taxon>Bacillota</taxon>
        <taxon>Bacilli</taxon>
        <taxon>Bacillales</taxon>
        <taxon>Paenibacillaceae</taxon>
        <taxon>Paenibacillus</taxon>
    </lineage>
</organism>
<dbReference type="Proteomes" id="UP001527202">
    <property type="component" value="Unassembled WGS sequence"/>
</dbReference>
<accession>A0A410WWH4</accession>
<dbReference type="EMBL" id="JAMDMJ010000023">
    <property type="protein sequence ID" value="MCY9597640.1"/>
    <property type="molecule type" value="Genomic_DNA"/>
</dbReference>
<dbReference type="AlphaFoldDB" id="A0A410WWH4"/>
<dbReference type="KEGG" id="pchi:PC41400_13445"/>
<reference evidence="1 4" key="2">
    <citation type="submission" date="2022-05" db="EMBL/GenBank/DDBJ databases">
        <title>Genome Sequencing of Bee-Associated Microbes.</title>
        <authorList>
            <person name="Dunlap C."/>
        </authorList>
    </citation>
    <scope>NUCLEOTIDE SEQUENCE [LARGE SCALE GENOMIC DNA]</scope>
    <source>
        <strain evidence="1 4">NRRL B-23120</strain>
    </source>
</reference>
<dbReference type="Proteomes" id="UP000288943">
    <property type="component" value="Chromosome"/>
</dbReference>
<evidence type="ECO:0000313" key="4">
    <source>
        <dbReference type="Proteomes" id="UP001527202"/>
    </source>
</evidence>